<name>A0A4R5DRX7_9BACT</name>
<comment type="caution">
    <text evidence="2">The sequence shown here is derived from an EMBL/GenBank/DDBJ whole genome shotgun (WGS) entry which is preliminary data.</text>
</comment>
<evidence type="ECO:0000256" key="1">
    <source>
        <dbReference type="SAM" id="SignalP"/>
    </source>
</evidence>
<dbReference type="RefSeq" id="WP_131959395.1">
    <property type="nucleotide sequence ID" value="NZ_SMFL01000005.1"/>
</dbReference>
<dbReference type="EMBL" id="SMFL01000005">
    <property type="protein sequence ID" value="TDE14811.1"/>
    <property type="molecule type" value="Genomic_DNA"/>
</dbReference>
<keyword evidence="1" id="KW-0732">Signal</keyword>
<keyword evidence="3" id="KW-1185">Reference proteome</keyword>
<dbReference type="Proteomes" id="UP000294850">
    <property type="component" value="Unassembled WGS sequence"/>
</dbReference>
<reference evidence="2 3" key="1">
    <citation type="submission" date="2019-03" db="EMBL/GenBank/DDBJ databases">
        <title>Dyadobacter AR-3-6 sp. nov., isolated from arctic soil.</title>
        <authorList>
            <person name="Chaudhary D.K."/>
        </authorList>
    </citation>
    <scope>NUCLEOTIDE SEQUENCE [LARGE SCALE GENOMIC DNA]</scope>
    <source>
        <strain evidence="2 3">AR-3-6</strain>
    </source>
</reference>
<dbReference type="OrthoDB" id="5381546at2"/>
<proteinExistence type="predicted"/>
<dbReference type="AlphaFoldDB" id="A0A4R5DRX7"/>
<evidence type="ECO:0000313" key="3">
    <source>
        <dbReference type="Proteomes" id="UP000294850"/>
    </source>
</evidence>
<evidence type="ECO:0000313" key="2">
    <source>
        <dbReference type="EMBL" id="TDE14811.1"/>
    </source>
</evidence>
<evidence type="ECO:0008006" key="4">
    <source>
        <dbReference type="Google" id="ProtNLM"/>
    </source>
</evidence>
<sequence length="193" mass="21786">MRKSSILKITVVLILAARYCCAQSNNPVFPDDVSLQYAGSNGWVSVGAGYNLFNDHFRVGMQYGFVPKHKGGDLHILSAALVYRPLRLKLSDNVSINPIDFGVKASYQFGENYYLKWPSKYPDGYYWWNSAIRLHLITESSLTVKLSKSPFKSITGFVELNTNDLYMVSYVLNLKSLKPTEIIKTGVGVRLQF</sequence>
<gene>
    <name evidence="2" type="ORF">E0F88_16645</name>
</gene>
<accession>A0A4R5DRX7</accession>
<organism evidence="2 3">
    <name type="scientific">Dyadobacter psychrotolerans</name>
    <dbReference type="NCBI Taxonomy" id="2541721"/>
    <lineage>
        <taxon>Bacteria</taxon>
        <taxon>Pseudomonadati</taxon>
        <taxon>Bacteroidota</taxon>
        <taxon>Cytophagia</taxon>
        <taxon>Cytophagales</taxon>
        <taxon>Spirosomataceae</taxon>
        <taxon>Dyadobacter</taxon>
    </lineage>
</organism>
<feature type="signal peptide" evidence="1">
    <location>
        <begin position="1"/>
        <end position="22"/>
    </location>
</feature>
<protein>
    <recommendedName>
        <fullName evidence="4">Outer membrane protein beta-barrel domain-containing protein</fullName>
    </recommendedName>
</protein>
<feature type="chain" id="PRO_5020647846" description="Outer membrane protein beta-barrel domain-containing protein" evidence="1">
    <location>
        <begin position="23"/>
        <end position="193"/>
    </location>
</feature>